<dbReference type="InterPro" id="IPR009003">
    <property type="entry name" value="Peptidase_S1_PA"/>
</dbReference>
<comment type="caution">
    <text evidence="1">The sequence shown here is derived from an EMBL/GenBank/DDBJ whole genome shotgun (WGS) entry which is preliminary data.</text>
</comment>
<evidence type="ECO:0000313" key="1">
    <source>
        <dbReference type="EMBL" id="KAJ9622139.1"/>
    </source>
</evidence>
<protein>
    <submittedName>
        <fullName evidence="1">Uncharacterized protein</fullName>
    </submittedName>
</protein>
<dbReference type="SUPFAM" id="SSF50494">
    <property type="entry name" value="Trypsin-like serine proteases"/>
    <property type="match status" value="1"/>
</dbReference>
<keyword evidence="2" id="KW-1185">Reference proteome</keyword>
<organism evidence="1 2">
    <name type="scientific">Knufia peltigerae</name>
    <dbReference type="NCBI Taxonomy" id="1002370"/>
    <lineage>
        <taxon>Eukaryota</taxon>
        <taxon>Fungi</taxon>
        <taxon>Dikarya</taxon>
        <taxon>Ascomycota</taxon>
        <taxon>Pezizomycotina</taxon>
        <taxon>Eurotiomycetes</taxon>
        <taxon>Chaetothyriomycetidae</taxon>
        <taxon>Chaetothyriales</taxon>
        <taxon>Trichomeriaceae</taxon>
        <taxon>Knufia</taxon>
    </lineage>
</organism>
<dbReference type="AlphaFoldDB" id="A0AA39CTQ6"/>
<dbReference type="InterPro" id="IPR043504">
    <property type="entry name" value="Peptidase_S1_PA_chymotrypsin"/>
</dbReference>
<dbReference type="Proteomes" id="UP001172681">
    <property type="component" value="Unassembled WGS sequence"/>
</dbReference>
<gene>
    <name evidence="1" type="ORF">H2204_011646</name>
</gene>
<name>A0AA39CTQ6_9EURO</name>
<sequence>MSSTVLVRSALNPPVPNLPTLTLSPRDEPNEDEKHGYYYGIPSRPLLVARSNTQPWQSHPFSSSWPSAKTLQAVERSHPIAEAWCSGLFRQIIEVLKNVSFTTIDVVRIGYLQDKELPPVVLWIGVPNNSLSSRVGNEIVDACVEILRRYQLFDVQCEIRESEYRQSAPSPTCSPTYLAPETATFASGGFPAQLIASPGQSINLAGSTAHGSLGPYLRAGKGNPDAECVYAITCRHAALPGTDLEENFDWKRAGQPLKNILLPSDATVCQELKEINSSERIHKVKRLDIREKLMVCLPEEEERLKLRLERLHHETNLREDRQQLLSAWAPKENRVFGHVVTAPPLRVAKSSDPSGLGSIVDWALIKVHLKKQSDGKVMNWINFKPDETAQVNDMMIHDLEHHPESRFDLLKESTLCLSRAVPANELHFLFKPIEFLPEKDFQRILVGMKGAHSGLTWGQVNGVSSIVSHHDTNKGTQETLSMELCVLPFLRTNDKAFSQCGDSGSAVFDLEGRIVGIVHGGSGSLHKASKDVTYVSLMVDIQRGLNERGYSVEIA</sequence>
<reference evidence="1" key="1">
    <citation type="submission" date="2022-10" db="EMBL/GenBank/DDBJ databases">
        <title>Culturing micro-colonial fungi from biological soil crusts in the Mojave desert and describing Neophaeococcomyces mojavensis, and introducing the new genera and species Taxawa tesnikishii.</title>
        <authorList>
            <person name="Kurbessoian T."/>
            <person name="Stajich J.E."/>
        </authorList>
    </citation>
    <scope>NUCLEOTIDE SEQUENCE</scope>
    <source>
        <strain evidence="1">TK_35</strain>
    </source>
</reference>
<dbReference type="EMBL" id="JAPDRN010000110">
    <property type="protein sequence ID" value="KAJ9622139.1"/>
    <property type="molecule type" value="Genomic_DNA"/>
</dbReference>
<dbReference type="Gene3D" id="2.40.10.10">
    <property type="entry name" value="Trypsin-like serine proteases"/>
    <property type="match status" value="1"/>
</dbReference>
<evidence type="ECO:0000313" key="2">
    <source>
        <dbReference type="Proteomes" id="UP001172681"/>
    </source>
</evidence>
<accession>A0AA39CTQ6</accession>
<proteinExistence type="predicted"/>